<keyword evidence="2" id="KW-1185">Reference proteome</keyword>
<evidence type="ECO:0000313" key="1">
    <source>
        <dbReference type="EMBL" id="KAJ9106062.1"/>
    </source>
</evidence>
<name>A0ACC2W4Q9_9TREE</name>
<sequence>MTVIAIAGGSGKLGRAVAEAIVAKGKYQVLILARSVDEEKQKEVGATFVVADYTTVDSLFRVLEDNKIDTVISILHGMGTVDSELNLIQAADKSAVTKRYIPNIWGARVTEEIAEFYPPGKGKIAVLRALESTSLEYTAIYTGYFIDFFVAPYVKTYMLPMSVVIDIPNHFAAIPGTGDVLVDFVYTLDIAKYVAALQGLPKWEKESVIVGDKITLNEFVKLAEQVKGKKFTIVHDSMEKLRSGQITELPFAFRPLPGLPEAGVAGVLCVV</sequence>
<proteinExistence type="predicted"/>
<protein>
    <submittedName>
        <fullName evidence="1">Uncharacterized protein</fullName>
    </submittedName>
</protein>
<accession>A0ACC2W4Q9</accession>
<reference evidence="1" key="1">
    <citation type="submission" date="2023-04" db="EMBL/GenBank/DDBJ databases">
        <title>Draft Genome sequencing of Naganishia species isolated from polar environments using Oxford Nanopore Technology.</title>
        <authorList>
            <person name="Leo P."/>
            <person name="Venkateswaran K."/>
        </authorList>
    </citation>
    <scope>NUCLEOTIDE SEQUENCE</scope>
    <source>
        <strain evidence="1">MNA-CCFEE 5262</strain>
    </source>
</reference>
<gene>
    <name evidence="1" type="ORF">QFC20_004124</name>
</gene>
<dbReference type="Proteomes" id="UP001230649">
    <property type="component" value="Unassembled WGS sequence"/>
</dbReference>
<organism evidence="1 2">
    <name type="scientific">Naganishia adeliensis</name>
    <dbReference type="NCBI Taxonomy" id="92952"/>
    <lineage>
        <taxon>Eukaryota</taxon>
        <taxon>Fungi</taxon>
        <taxon>Dikarya</taxon>
        <taxon>Basidiomycota</taxon>
        <taxon>Agaricomycotina</taxon>
        <taxon>Tremellomycetes</taxon>
        <taxon>Filobasidiales</taxon>
        <taxon>Filobasidiaceae</taxon>
        <taxon>Naganishia</taxon>
    </lineage>
</organism>
<comment type="caution">
    <text evidence="1">The sequence shown here is derived from an EMBL/GenBank/DDBJ whole genome shotgun (WGS) entry which is preliminary data.</text>
</comment>
<dbReference type="EMBL" id="JASBWS010000044">
    <property type="protein sequence ID" value="KAJ9106062.1"/>
    <property type="molecule type" value="Genomic_DNA"/>
</dbReference>
<evidence type="ECO:0000313" key="2">
    <source>
        <dbReference type="Proteomes" id="UP001230649"/>
    </source>
</evidence>